<evidence type="ECO:0000256" key="1">
    <source>
        <dbReference type="SAM" id="MobiDB-lite"/>
    </source>
</evidence>
<feature type="compositionally biased region" description="Polar residues" evidence="1">
    <location>
        <begin position="39"/>
        <end position="52"/>
    </location>
</feature>
<protein>
    <submittedName>
        <fullName evidence="2">Uncharacterized protein</fullName>
    </submittedName>
</protein>
<proteinExistence type="predicted"/>
<reference evidence="2" key="1">
    <citation type="submission" date="2014-09" db="EMBL/GenBank/DDBJ databases">
        <authorList>
            <person name="Magalhaes I.L.F."/>
            <person name="Oliveira U."/>
            <person name="Santos F.R."/>
            <person name="Vidigal T.H.D.A."/>
            <person name="Brescovit A.D."/>
            <person name="Santos A.J."/>
        </authorList>
    </citation>
    <scope>NUCLEOTIDE SEQUENCE</scope>
    <source>
        <tissue evidence="2">Shoot tissue taken approximately 20 cm above the soil surface</tissue>
    </source>
</reference>
<name>A0A0A9FZ68_ARUDO</name>
<organism evidence="2">
    <name type="scientific">Arundo donax</name>
    <name type="common">Giant reed</name>
    <name type="synonym">Donax arundinaceus</name>
    <dbReference type="NCBI Taxonomy" id="35708"/>
    <lineage>
        <taxon>Eukaryota</taxon>
        <taxon>Viridiplantae</taxon>
        <taxon>Streptophyta</taxon>
        <taxon>Embryophyta</taxon>
        <taxon>Tracheophyta</taxon>
        <taxon>Spermatophyta</taxon>
        <taxon>Magnoliopsida</taxon>
        <taxon>Liliopsida</taxon>
        <taxon>Poales</taxon>
        <taxon>Poaceae</taxon>
        <taxon>PACMAD clade</taxon>
        <taxon>Arundinoideae</taxon>
        <taxon>Arundineae</taxon>
        <taxon>Arundo</taxon>
    </lineage>
</organism>
<feature type="region of interest" description="Disordered" evidence="1">
    <location>
        <begin position="1"/>
        <end position="85"/>
    </location>
</feature>
<feature type="compositionally biased region" description="Low complexity" evidence="1">
    <location>
        <begin position="1"/>
        <end position="32"/>
    </location>
</feature>
<reference evidence="2" key="2">
    <citation type="journal article" date="2015" name="Data Brief">
        <title>Shoot transcriptome of the giant reed, Arundo donax.</title>
        <authorList>
            <person name="Barrero R.A."/>
            <person name="Guerrero F.D."/>
            <person name="Moolhuijzen P."/>
            <person name="Goolsby J.A."/>
            <person name="Tidwell J."/>
            <person name="Bellgard S.E."/>
            <person name="Bellgard M.I."/>
        </authorList>
    </citation>
    <scope>NUCLEOTIDE SEQUENCE</scope>
    <source>
        <tissue evidence="2">Shoot tissue taken approximately 20 cm above the soil surface</tissue>
    </source>
</reference>
<dbReference type="AlphaFoldDB" id="A0A0A9FZ68"/>
<accession>A0A0A9FZ68</accession>
<sequence>MTRPSPASYRSSSPPTRAPAAASASSLTTSTTVPPPWGNGSSHLPSRTSRSLRSAFLHRLSSASRPPSASPPSAKPTSPTAPLKRFSAQALQISPFQGSHCTA</sequence>
<dbReference type="EMBL" id="GBRH01184243">
    <property type="protein sequence ID" value="JAE13653.1"/>
    <property type="molecule type" value="Transcribed_RNA"/>
</dbReference>
<evidence type="ECO:0000313" key="2">
    <source>
        <dbReference type="EMBL" id="JAE13653.1"/>
    </source>
</evidence>